<feature type="transmembrane region" description="Helical" evidence="1">
    <location>
        <begin position="93"/>
        <end position="114"/>
    </location>
</feature>
<feature type="transmembrane region" description="Helical" evidence="1">
    <location>
        <begin position="53"/>
        <end position="73"/>
    </location>
</feature>
<feature type="transmembrane region" description="Helical" evidence="1">
    <location>
        <begin position="6"/>
        <end position="32"/>
    </location>
</feature>
<dbReference type="Proteomes" id="UP001202134">
    <property type="component" value="Unassembled WGS sequence"/>
</dbReference>
<keyword evidence="1" id="KW-0812">Transmembrane</keyword>
<organism evidence="2 3">
    <name type="scientific">Shewanella electrodiphila</name>
    <dbReference type="NCBI Taxonomy" id="934143"/>
    <lineage>
        <taxon>Bacteria</taxon>
        <taxon>Pseudomonadati</taxon>
        <taxon>Pseudomonadota</taxon>
        <taxon>Gammaproteobacteria</taxon>
        <taxon>Alteromonadales</taxon>
        <taxon>Shewanellaceae</taxon>
        <taxon>Shewanella</taxon>
    </lineage>
</organism>
<keyword evidence="1" id="KW-1133">Transmembrane helix</keyword>
<gene>
    <name evidence="2" type="ORF">L2737_06200</name>
</gene>
<dbReference type="RefSeq" id="WP_248955135.1">
    <property type="nucleotide sequence ID" value="NZ_JAKIKU010000003.1"/>
</dbReference>
<reference evidence="2 3" key="1">
    <citation type="submission" date="2022-01" db="EMBL/GenBank/DDBJ databases">
        <title>Whole genome-based taxonomy of the Shewanellaceae.</title>
        <authorList>
            <person name="Martin-Rodriguez A.J."/>
        </authorList>
    </citation>
    <scope>NUCLEOTIDE SEQUENCE [LARGE SCALE GENOMIC DNA]</scope>
    <source>
        <strain evidence="2 3">DSM 24955</strain>
    </source>
</reference>
<evidence type="ECO:0000256" key="1">
    <source>
        <dbReference type="SAM" id="Phobius"/>
    </source>
</evidence>
<comment type="caution">
    <text evidence="2">The sequence shown here is derived from an EMBL/GenBank/DDBJ whole genome shotgun (WGS) entry which is preliminary data.</text>
</comment>
<keyword evidence="1" id="KW-0472">Membrane</keyword>
<accession>A0ABT0KMI2</accession>
<dbReference type="EMBL" id="JAKIKU010000003">
    <property type="protein sequence ID" value="MCL1044919.1"/>
    <property type="molecule type" value="Genomic_DNA"/>
</dbReference>
<name>A0ABT0KMI2_9GAMM</name>
<protein>
    <submittedName>
        <fullName evidence="2">Uncharacterized protein</fullName>
    </submittedName>
</protein>
<evidence type="ECO:0000313" key="2">
    <source>
        <dbReference type="EMBL" id="MCL1044919.1"/>
    </source>
</evidence>
<evidence type="ECO:0000313" key="3">
    <source>
        <dbReference type="Proteomes" id="UP001202134"/>
    </source>
</evidence>
<sequence length="121" mass="13769">MISILSLFLGFALIGLAFTVFGILLSLLMGLFGFSTKRLNFNDSFDAAFESMWPAIITSLILVIPGCVTFLRPTSDIPDFLIYENRFGQNDDIKSGFILFMYIFTIVFLILYIMKIKEKLK</sequence>
<keyword evidence="3" id="KW-1185">Reference proteome</keyword>
<proteinExistence type="predicted"/>